<evidence type="ECO:0000256" key="1">
    <source>
        <dbReference type="ARBA" id="ARBA00008102"/>
    </source>
</evidence>
<protein>
    <recommendedName>
        <fullName evidence="3">GMP phosphodiesterase delta subunit domain-containing protein</fullName>
    </recommendedName>
</protein>
<dbReference type="EMBL" id="JADGJQ010000019">
    <property type="protein sequence ID" value="KAJ3179808.1"/>
    <property type="molecule type" value="Genomic_DNA"/>
</dbReference>
<dbReference type="Pfam" id="PF05351">
    <property type="entry name" value="GMP_PDE_delta"/>
    <property type="match status" value="1"/>
</dbReference>
<feature type="region of interest" description="Disordered" evidence="2">
    <location>
        <begin position="1"/>
        <end position="29"/>
    </location>
</feature>
<reference evidence="4" key="1">
    <citation type="submission" date="2020-05" db="EMBL/GenBank/DDBJ databases">
        <title>Phylogenomic resolution of chytrid fungi.</title>
        <authorList>
            <person name="Stajich J.E."/>
            <person name="Amses K."/>
            <person name="Simmons R."/>
            <person name="Seto K."/>
            <person name="Myers J."/>
            <person name="Bonds A."/>
            <person name="Quandt C.A."/>
            <person name="Barry K."/>
            <person name="Liu P."/>
            <person name="Grigoriev I."/>
            <person name="Longcore J.E."/>
            <person name="James T.Y."/>
        </authorList>
    </citation>
    <scope>NUCLEOTIDE SEQUENCE</scope>
    <source>
        <strain evidence="4">JEL0379</strain>
    </source>
</reference>
<sequence>MADATALSIGPDVLTTEAQPPEKRDGSASSFQIQDMIIRDADSGLIMWKAGSSFLQPSGLPGNAWQLTATLPSAILSARSISRELTFSTVSAITHLHVIQDVLVYKTPVEQWSADFGFVIPNSVNSWSHSVDAADSEDMLPVEVLSGNTMIETKFMDGETTLAALSVRLFYK</sequence>
<comment type="similarity">
    <text evidence="1">Belongs to the PDE6D/unc-119 family.</text>
</comment>
<keyword evidence="5" id="KW-1185">Reference proteome</keyword>
<feature type="domain" description="GMP phosphodiesterase delta subunit" evidence="3">
    <location>
        <begin position="29"/>
        <end position="171"/>
    </location>
</feature>
<name>A0AAD5TR48_9FUNG</name>
<dbReference type="AlphaFoldDB" id="A0AAD5TR48"/>
<dbReference type="PANTHER" id="PTHR12976">
    <property type="entry name" value="RETINAL ROD RHODOPSIN-SENSITIVE CGMP 3',5'-CYCLIC PHOSPHODIESTERASE DELTA-SUBUNIT"/>
    <property type="match status" value="1"/>
</dbReference>
<comment type="caution">
    <text evidence="4">The sequence shown here is derived from an EMBL/GenBank/DDBJ whole genome shotgun (WGS) entry which is preliminary data.</text>
</comment>
<evidence type="ECO:0000313" key="4">
    <source>
        <dbReference type="EMBL" id="KAJ3179808.1"/>
    </source>
</evidence>
<gene>
    <name evidence="4" type="ORF">HDU87_002376</name>
</gene>
<organism evidence="4 5">
    <name type="scientific">Geranomyces variabilis</name>
    <dbReference type="NCBI Taxonomy" id="109894"/>
    <lineage>
        <taxon>Eukaryota</taxon>
        <taxon>Fungi</taxon>
        <taxon>Fungi incertae sedis</taxon>
        <taxon>Chytridiomycota</taxon>
        <taxon>Chytridiomycota incertae sedis</taxon>
        <taxon>Chytridiomycetes</taxon>
        <taxon>Spizellomycetales</taxon>
        <taxon>Powellomycetaceae</taxon>
        <taxon>Geranomyces</taxon>
    </lineage>
</organism>
<dbReference type="InterPro" id="IPR014756">
    <property type="entry name" value="Ig_E-set"/>
</dbReference>
<evidence type="ECO:0000313" key="5">
    <source>
        <dbReference type="Proteomes" id="UP001212152"/>
    </source>
</evidence>
<proteinExistence type="inferred from homology"/>
<dbReference type="GO" id="GO:0005737">
    <property type="term" value="C:cytoplasm"/>
    <property type="evidence" value="ECO:0007669"/>
    <property type="project" value="TreeGrafter"/>
</dbReference>
<accession>A0AAD5TR48</accession>
<dbReference type="PANTHER" id="PTHR12976:SF0">
    <property type="entry name" value="RETINAL ROD RHODOPSIN-SENSITIVE CGMP 3',5'-CYCLIC PHOSPHODIESTERASE SUBUNIT DELTA"/>
    <property type="match status" value="1"/>
</dbReference>
<dbReference type="Proteomes" id="UP001212152">
    <property type="component" value="Unassembled WGS sequence"/>
</dbReference>
<dbReference type="Gene3D" id="2.70.50.40">
    <property type="entry name" value="GMP phosphodiesterase, delta subunit"/>
    <property type="match status" value="1"/>
</dbReference>
<dbReference type="SUPFAM" id="SSF81296">
    <property type="entry name" value="E set domains"/>
    <property type="match status" value="1"/>
</dbReference>
<dbReference type="InterPro" id="IPR008015">
    <property type="entry name" value="PDED_dom"/>
</dbReference>
<evidence type="ECO:0000259" key="3">
    <source>
        <dbReference type="Pfam" id="PF05351"/>
    </source>
</evidence>
<dbReference type="InterPro" id="IPR037036">
    <property type="entry name" value="PDED_dom_sf"/>
</dbReference>
<evidence type="ECO:0000256" key="2">
    <source>
        <dbReference type="SAM" id="MobiDB-lite"/>
    </source>
</evidence>